<accession>A0A7C3W8Q7</accession>
<name>A0A7C3W8Q7_9BACT</name>
<feature type="signal peptide" evidence="2">
    <location>
        <begin position="1"/>
        <end position="25"/>
    </location>
</feature>
<organism evidence="3">
    <name type="scientific">Fundidesulfovibrio putealis</name>
    <dbReference type="NCBI Taxonomy" id="270496"/>
    <lineage>
        <taxon>Bacteria</taxon>
        <taxon>Pseudomonadati</taxon>
        <taxon>Thermodesulfobacteriota</taxon>
        <taxon>Desulfovibrionia</taxon>
        <taxon>Desulfovibrionales</taxon>
        <taxon>Desulfovibrionaceae</taxon>
        <taxon>Fundidesulfovibrio</taxon>
    </lineage>
</organism>
<evidence type="ECO:0000256" key="2">
    <source>
        <dbReference type="SAM" id="SignalP"/>
    </source>
</evidence>
<sequence>MTGRILAAFAALALGAALTVGPEQALAYKRQSTVTGAHGKQATTNVEANRTATGYQRSSTTTGPNNKSVSSQSSGSWDSSTKTWTKDKSVTGPNGQTKSWDKQTTVTK</sequence>
<dbReference type="AlphaFoldDB" id="A0A7C3W8Q7"/>
<gene>
    <name evidence="3" type="ORF">ENR59_03410</name>
</gene>
<feature type="compositionally biased region" description="Low complexity" evidence="1">
    <location>
        <begin position="67"/>
        <end position="83"/>
    </location>
</feature>
<feature type="compositionally biased region" description="Polar residues" evidence="1">
    <location>
        <begin position="92"/>
        <end position="108"/>
    </location>
</feature>
<feature type="compositionally biased region" description="Polar residues" evidence="1">
    <location>
        <begin position="33"/>
        <end position="66"/>
    </location>
</feature>
<proteinExistence type="predicted"/>
<evidence type="ECO:0000313" key="3">
    <source>
        <dbReference type="EMBL" id="HGG91981.1"/>
    </source>
</evidence>
<comment type="caution">
    <text evidence="3">The sequence shown here is derived from an EMBL/GenBank/DDBJ whole genome shotgun (WGS) entry which is preliminary data.</text>
</comment>
<protein>
    <submittedName>
        <fullName evidence="3">Uncharacterized protein</fullName>
    </submittedName>
</protein>
<feature type="chain" id="PRO_5028128881" evidence="2">
    <location>
        <begin position="26"/>
        <end position="108"/>
    </location>
</feature>
<keyword evidence="2" id="KW-0732">Signal</keyword>
<evidence type="ECO:0000256" key="1">
    <source>
        <dbReference type="SAM" id="MobiDB-lite"/>
    </source>
</evidence>
<reference evidence="3" key="1">
    <citation type="journal article" date="2020" name="mSystems">
        <title>Genome- and Community-Level Interaction Insights into Carbon Utilization and Element Cycling Functions of Hydrothermarchaeota in Hydrothermal Sediment.</title>
        <authorList>
            <person name="Zhou Z."/>
            <person name="Liu Y."/>
            <person name="Xu W."/>
            <person name="Pan J."/>
            <person name="Luo Z.H."/>
            <person name="Li M."/>
        </authorList>
    </citation>
    <scope>NUCLEOTIDE SEQUENCE [LARGE SCALE GENOMIC DNA]</scope>
    <source>
        <strain evidence="3">SpSt-413</strain>
    </source>
</reference>
<feature type="region of interest" description="Disordered" evidence="1">
    <location>
        <begin position="33"/>
        <end position="108"/>
    </location>
</feature>
<dbReference type="EMBL" id="DSRP01000236">
    <property type="protein sequence ID" value="HGG91981.1"/>
    <property type="molecule type" value="Genomic_DNA"/>
</dbReference>